<evidence type="ECO:0000313" key="5">
    <source>
        <dbReference type="Proteomes" id="UP000034681"/>
    </source>
</evidence>
<feature type="domain" description="CRISPR type III-associated protein" evidence="3">
    <location>
        <begin position="142"/>
        <end position="311"/>
    </location>
</feature>
<reference evidence="4" key="1">
    <citation type="submission" date="2012-04" db="EMBL/GenBank/DDBJ databases">
        <authorList>
            <person name="Borisov I.G."/>
            <person name="Ivanikova N.V."/>
            <person name="Pinevich A.V."/>
        </authorList>
    </citation>
    <scope>NUCLEOTIDE SEQUENCE</scope>
    <source>
        <strain evidence="4">CALU 1027</strain>
    </source>
</reference>
<comment type="caution">
    <text evidence="4">The sequence shown here is derived from an EMBL/GenBank/DDBJ whole genome shotgun (WGS) entry which is preliminary data.</text>
</comment>
<dbReference type="AlphaFoldDB" id="A0A0M2PZ35"/>
<accession>A0A0M2PZ35</accession>
<dbReference type="OrthoDB" id="9813956at2"/>
<protein>
    <submittedName>
        <fullName evidence="4">CRISPR-associated protein Cmr6</fullName>
    </submittedName>
</protein>
<keyword evidence="5" id="KW-1185">Reference proteome</keyword>
<dbReference type="eggNOG" id="COG3468">
    <property type="taxonomic scope" value="Bacteria"/>
</dbReference>
<proteinExistence type="predicted"/>
<dbReference type="Proteomes" id="UP000034681">
    <property type="component" value="Unassembled WGS sequence"/>
</dbReference>
<dbReference type="PANTHER" id="PTHR39965">
    <property type="entry name" value="CRISPR SYSTEM CMR SUBUNIT CMR6"/>
    <property type="match status" value="1"/>
</dbReference>
<dbReference type="Pfam" id="PF03787">
    <property type="entry name" value="RAMPs"/>
    <property type="match status" value="1"/>
</dbReference>
<dbReference type="eggNOG" id="COG1367">
    <property type="taxonomic scope" value="Bacteria"/>
</dbReference>
<name>A0A0M2PZ35_PROHO</name>
<feature type="compositionally biased region" description="Polar residues" evidence="2">
    <location>
        <begin position="10"/>
        <end position="29"/>
    </location>
</feature>
<gene>
    <name evidence="4" type="ORF">PROH_07105</name>
</gene>
<dbReference type="PANTHER" id="PTHR39965:SF1">
    <property type="entry name" value="CRISPR SYSTEM CMR SUBUNIT CMR6"/>
    <property type="match status" value="1"/>
</dbReference>
<evidence type="ECO:0000256" key="2">
    <source>
        <dbReference type="SAM" id="MobiDB-lite"/>
    </source>
</evidence>
<evidence type="ECO:0000313" key="4">
    <source>
        <dbReference type="EMBL" id="KKI99656.1"/>
    </source>
</evidence>
<dbReference type="InterPro" id="IPR010172">
    <property type="entry name" value="CRISPR-assoc_prot_TM1791"/>
</dbReference>
<dbReference type="STRING" id="317619.GCA_000332315_00155"/>
<dbReference type="InterPro" id="IPR005537">
    <property type="entry name" value="RAMP_III_fam"/>
</dbReference>
<feature type="region of interest" description="Disordered" evidence="2">
    <location>
        <begin position="1"/>
        <end position="67"/>
    </location>
</feature>
<dbReference type="RefSeq" id="WP_026099199.1">
    <property type="nucleotide sequence ID" value="NZ_KB235933.1"/>
</dbReference>
<dbReference type="GO" id="GO:0051607">
    <property type="term" value="P:defense response to virus"/>
    <property type="evidence" value="ECO:0007669"/>
    <property type="project" value="UniProtKB-KW"/>
</dbReference>
<evidence type="ECO:0000256" key="1">
    <source>
        <dbReference type="ARBA" id="ARBA00023118"/>
    </source>
</evidence>
<keyword evidence="1" id="KW-0051">Antiviral defense</keyword>
<dbReference type="EMBL" id="AJTX02000004">
    <property type="protein sequence ID" value="KKI99656.1"/>
    <property type="molecule type" value="Genomic_DNA"/>
</dbReference>
<organism evidence="4 5">
    <name type="scientific">Prochlorothrix hollandica PCC 9006 = CALU 1027</name>
    <dbReference type="NCBI Taxonomy" id="317619"/>
    <lineage>
        <taxon>Bacteria</taxon>
        <taxon>Bacillati</taxon>
        <taxon>Cyanobacteriota</taxon>
        <taxon>Cyanophyceae</taxon>
        <taxon>Prochlorotrichales</taxon>
        <taxon>Prochlorotrichaceae</taxon>
        <taxon>Prochlorothrix</taxon>
    </lineage>
</organism>
<sequence>MVFERPKRPNQPNSSGSQPNPTQRANQPNRPQSRPTQGGGGGPRPPMPGRGNQHPGGNNPQTPSPWLLETIVQPDPQASFVEYLRWMREPGQDYKDPTKVQLLQLAEEGANYFDRLKTLTDRTRKIAETQGVVFQAKCTWRIRVGGHRGPESILLPAFDALGIPYIPSSTLRGVARTQAIRSLMQSQNFSWEQAEEHISRHYFGYLDSKNSEERSGKIVFLDAYPLPQPSGKSGGLAVDMANNIWKWDGDRLPTYSPNPNPFFSLQEPTLLIGLRPGPGCDSERLKQVKEWLSQGLQLGVGSQVNTGYGSLLIAGEKSPLKPFFAVEFSLEGQLIHGQQKFTQWNWNPNRQEWQMRGKPHPEVRSIAFKSMLRYWFRSFALGVLPSGEVKTLESQLFGAIDPQTRGWVIFQIHNGKLVQKEARPTAQGKDDPCGEQSGELKLFLSSEAPTQYTQAIASLMQSLVWLMFHLGGIGQGARRPCYSRKTRDRAPWWRGSSLFPEESEFWNLPDEVAEFKTLFDRRLQVFYSSLGKLTTQTIQNRSSYTAGPASKKDWVEAVDANCRIVVCSGATRYGKPYALSVLHSDGLKYNGNYDGSLCGTVFGKVKPSPVWIADLGDYQVVTVFGVTDDPQNPRCRFLKELKAQTDRDKYAQI</sequence>
<evidence type="ECO:0000259" key="3">
    <source>
        <dbReference type="Pfam" id="PF03787"/>
    </source>
</evidence>